<accession>A0A6B8W4A3</accession>
<keyword evidence="2" id="KW-0812">Transmembrane</keyword>
<feature type="transmembrane region" description="Helical" evidence="2">
    <location>
        <begin position="288"/>
        <end position="308"/>
    </location>
</feature>
<organism evidence="3 4">
    <name type="scientific">Corynebacterium occultum</name>
    <dbReference type="NCBI Taxonomy" id="2675219"/>
    <lineage>
        <taxon>Bacteria</taxon>
        <taxon>Bacillati</taxon>
        <taxon>Actinomycetota</taxon>
        <taxon>Actinomycetes</taxon>
        <taxon>Mycobacteriales</taxon>
        <taxon>Corynebacteriaceae</taxon>
        <taxon>Corynebacterium</taxon>
    </lineage>
</organism>
<gene>
    <name evidence="3" type="ORF">COCCU_12370</name>
</gene>
<feature type="transmembrane region" description="Helical" evidence="2">
    <location>
        <begin position="501"/>
        <end position="521"/>
    </location>
</feature>
<dbReference type="EMBL" id="CP046455">
    <property type="protein sequence ID" value="QGU08374.1"/>
    <property type="molecule type" value="Genomic_DNA"/>
</dbReference>
<sequence length="529" mass="58025">MNGEKGSPAPLSEPLSEQPEDWENPGSPEQQFAYSRTRLRNEPVRQLRKPRGLAPLIDDSEVPEDTQDHWLDHISQDEGGSRFNVWNVLYDSFAVPIHWSRQLFSYIATSPGKLLTLTVILSIAIFAAGYSMSQSAGHRQASLDVLLSTTEPMSYSAHNLYTSLSLADTIATTGFVQAGVESADTRARYNAALDRASVAASESAASIPASDIDSMRLITEIQRQLPVYSGMVESARVNNRVGNPVGVAYMAEASFLMRDTILPAASDLFNATSQRVSDEQRSLTMPQWVPLSGLLAAVFFLSIAQWWLWRLTRRRLNKGFLAATALMLTAILWVSASNFATWQAGNRGFAEAAMPWDSLTTSRILAQQTRTAETLVLVRRQSLEETETTFTQTIDEVKVALEDFELAEKKTEQTHNDSILLQARESLQHWENAHQGLGTALDSGDYERAVILSTGTPQQNGGSPTAASAYGVLDSALAALISDARASMRAFINDGLAATKLVSTVVMLLSLAAVIAIWLGIRPRLREYL</sequence>
<evidence type="ECO:0000313" key="4">
    <source>
        <dbReference type="Proteomes" id="UP000424462"/>
    </source>
</evidence>
<evidence type="ECO:0000256" key="1">
    <source>
        <dbReference type="SAM" id="MobiDB-lite"/>
    </source>
</evidence>
<keyword evidence="2" id="KW-1133">Transmembrane helix</keyword>
<keyword evidence="2" id="KW-0472">Membrane</keyword>
<reference evidence="3 4" key="1">
    <citation type="submission" date="2019-11" db="EMBL/GenBank/DDBJ databases">
        <title>Complete genome sequence of Corynebacterium kalinowskii 1959, a novel Corynebacterium species isolated from soil of a small paddock in Vilsendorf, Germany.</title>
        <authorList>
            <person name="Schaffert L."/>
            <person name="Ruwe M."/>
            <person name="Milse J."/>
            <person name="Hanuschka K."/>
            <person name="Ortseifen V."/>
            <person name="Droste J."/>
            <person name="Brandt D."/>
            <person name="Schlueter L."/>
            <person name="Kutter Y."/>
            <person name="Vinke S."/>
            <person name="Viehoefer P."/>
            <person name="Jacob L."/>
            <person name="Luebke N.-C."/>
            <person name="Schulte-Berndt E."/>
            <person name="Hain C."/>
            <person name="Linder M."/>
            <person name="Schmidt P."/>
            <person name="Wollenschlaeger L."/>
            <person name="Luttermann T."/>
            <person name="Thieme E."/>
            <person name="Hassa J."/>
            <person name="Haak M."/>
            <person name="Wittchen M."/>
            <person name="Mentz A."/>
            <person name="Persicke M."/>
            <person name="Busche T."/>
            <person name="Ruckert C."/>
        </authorList>
    </citation>
    <scope>NUCLEOTIDE SEQUENCE [LARGE SCALE GENOMIC DNA]</scope>
    <source>
        <strain evidence="3 4">2039</strain>
    </source>
</reference>
<dbReference type="KEGG" id="cok:COCCU_12370"/>
<evidence type="ECO:0008006" key="5">
    <source>
        <dbReference type="Google" id="ProtNLM"/>
    </source>
</evidence>
<protein>
    <recommendedName>
        <fullName evidence="5">Four helix bundle sensory module for signal transduction</fullName>
    </recommendedName>
</protein>
<keyword evidence="4" id="KW-1185">Reference proteome</keyword>
<evidence type="ECO:0000313" key="3">
    <source>
        <dbReference type="EMBL" id="QGU08374.1"/>
    </source>
</evidence>
<dbReference type="Proteomes" id="UP000424462">
    <property type="component" value="Chromosome"/>
</dbReference>
<evidence type="ECO:0000256" key="2">
    <source>
        <dbReference type="SAM" id="Phobius"/>
    </source>
</evidence>
<feature type="transmembrane region" description="Helical" evidence="2">
    <location>
        <begin position="114"/>
        <end position="132"/>
    </location>
</feature>
<name>A0A6B8W4A3_9CORY</name>
<dbReference type="RefSeq" id="WP_156231886.1">
    <property type="nucleotide sequence ID" value="NZ_CP046455.1"/>
</dbReference>
<proteinExistence type="predicted"/>
<dbReference type="AlphaFoldDB" id="A0A6B8W4A3"/>
<feature type="region of interest" description="Disordered" evidence="1">
    <location>
        <begin position="1"/>
        <end position="45"/>
    </location>
</feature>
<feature type="transmembrane region" description="Helical" evidence="2">
    <location>
        <begin position="320"/>
        <end position="340"/>
    </location>
</feature>